<feature type="compositionally biased region" description="Basic and acidic residues" evidence="2">
    <location>
        <begin position="782"/>
        <end position="792"/>
    </location>
</feature>
<reference evidence="4 5" key="1">
    <citation type="journal article" date="2018" name="Nat. Ecol. Evol.">
        <title>Shark genomes provide insights into elasmobranch evolution and the origin of vertebrates.</title>
        <authorList>
            <person name="Hara Y"/>
            <person name="Yamaguchi K"/>
            <person name="Onimaru K"/>
            <person name="Kadota M"/>
            <person name="Koyanagi M"/>
            <person name="Keeley SD"/>
            <person name="Tatsumi K"/>
            <person name="Tanaka K"/>
            <person name="Motone F"/>
            <person name="Kageyama Y"/>
            <person name="Nozu R"/>
            <person name="Adachi N"/>
            <person name="Nishimura O"/>
            <person name="Nakagawa R"/>
            <person name="Tanegashima C"/>
            <person name="Kiyatake I"/>
            <person name="Matsumoto R"/>
            <person name="Murakumo K"/>
            <person name="Nishida K"/>
            <person name="Terakita A"/>
            <person name="Kuratani S"/>
            <person name="Sato K"/>
            <person name="Hyodo S Kuraku.S."/>
        </authorList>
    </citation>
    <scope>NUCLEOTIDE SEQUENCE [LARGE SCALE GENOMIC DNA]</scope>
</reference>
<name>A0A401Q323_SCYTO</name>
<dbReference type="PANTHER" id="PTHR18839">
    <property type="entry name" value="MITOTIC INTERACTOR AND SUBSTRATE OF PLK1 MISP FAMILY MEMBER"/>
    <property type="match status" value="1"/>
</dbReference>
<dbReference type="InterPro" id="IPR042779">
    <property type="entry name" value="MISP/MISP3-like"/>
</dbReference>
<accession>A0A401Q323</accession>
<feature type="domain" description="A-kinase anchor protein 2 C-terminal" evidence="3">
    <location>
        <begin position="691"/>
        <end position="832"/>
    </location>
</feature>
<dbReference type="OMA" id="HRHPEES"/>
<sequence>FQDLPADKPPTLGIPVEASVVNKVESQPSATVSKDPVHGRLLNSDIQPVEDPESKLVQSKDSEQDQVPSKDTRETPPGSSNWLDEQKENECVLKGGEEKKSVSPEDPHTHTDTAGSLGQMEGTERNDCTIKNGPFVILECSPPNLENGRLSHNPITLIDSESFASITPTPGINCSNDVLIHAKKVSVIPYSDTDDLDISVNGGSRATVFSEAEQEEGWTPSSTLTTIKREANFDLRTYHAEKKPTRLFSDEEEGNQTVIIKGTTDEEMLEKERRQVIRNQAMKKNATIAERWGSAEQLDTEEKLSLVDSTPKEDETQMSGIEANLFPFPNESSVAHPEGISTEQINFSVARQQFLEMEKSQQEAPRSPRHPAQPYKALNQSSRLSESSKSLPYKGSGALDTNPMVALKVVTVNCIPDEEKGNAEEHSTKSKNIFIAEKVPTVENGDGEMFVETRRNLAVYSSIDDLDSGLGEMCNDYNYGYTSDGGASSEMLNVGTDNGDTLESSDQKTMFETPIEKEIRLAMEREECLRKERGIRKLGCSEEMVQIKTKPLLSQLPPTSSFSKSKDKNRMVFFVQREIEMDSKREEKLRQEGKVKGLYDKGIPEEVEKRKKVFEQQVDDVPVVPQQSRHPKVASSASQGPLDVGNIPEQRNTIQVNAAECKVILRESPDYQLFSKSSSKPDPATWSMATRRVEGRPAHDEGPFILRPLKRQTTSLIEREIEEEQRREEELRARKPVHSSTRASTPESPNSTLSLKFPGQPSRTRASDGDQAKGLPEMVQNQEKHKGIPWERKDDSSYAGIEASDDINIEVMESTRVTRRMSTLAQRWEAGIFNNNLDE</sequence>
<keyword evidence="5" id="KW-1185">Reference proteome</keyword>
<feature type="region of interest" description="Disordered" evidence="2">
    <location>
        <begin position="25"/>
        <end position="127"/>
    </location>
</feature>
<dbReference type="OrthoDB" id="9449914at2759"/>
<feature type="compositionally biased region" description="Low complexity" evidence="2">
    <location>
        <begin position="381"/>
        <end position="390"/>
    </location>
</feature>
<feature type="non-terminal residue" evidence="4">
    <location>
        <position position="1"/>
    </location>
</feature>
<keyword evidence="1" id="KW-0175">Coiled coil</keyword>
<feature type="compositionally biased region" description="Basic and acidic residues" evidence="2">
    <location>
        <begin position="52"/>
        <end position="74"/>
    </location>
</feature>
<dbReference type="InterPro" id="IPR029304">
    <property type="entry name" value="AKAP2_C"/>
</dbReference>
<evidence type="ECO:0000313" key="5">
    <source>
        <dbReference type="Proteomes" id="UP000288216"/>
    </source>
</evidence>
<feature type="region of interest" description="Disordered" evidence="2">
    <location>
        <begin position="721"/>
        <end position="792"/>
    </location>
</feature>
<feature type="region of interest" description="Disordered" evidence="2">
    <location>
        <begin position="357"/>
        <end position="397"/>
    </location>
</feature>
<feature type="region of interest" description="Disordered" evidence="2">
    <location>
        <begin position="625"/>
        <end position="647"/>
    </location>
</feature>
<feature type="compositionally biased region" description="Basic and acidic residues" evidence="2">
    <location>
        <begin position="724"/>
        <end position="733"/>
    </location>
</feature>
<dbReference type="Pfam" id="PF15304">
    <property type="entry name" value="AKAP2_C"/>
    <property type="match status" value="1"/>
</dbReference>
<dbReference type="AlphaFoldDB" id="A0A401Q323"/>
<gene>
    <name evidence="4" type="ORF">scyTo_0017945</name>
</gene>
<dbReference type="EMBL" id="BFAA01012069">
    <property type="protein sequence ID" value="GCB79721.1"/>
    <property type="molecule type" value="Genomic_DNA"/>
</dbReference>
<feature type="compositionally biased region" description="Basic and acidic residues" evidence="2">
    <location>
        <begin position="84"/>
        <end position="111"/>
    </location>
</feature>
<dbReference type="Proteomes" id="UP000288216">
    <property type="component" value="Unassembled WGS sequence"/>
</dbReference>
<organism evidence="4 5">
    <name type="scientific">Scyliorhinus torazame</name>
    <name type="common">Cloudy catshark</name>
    <name type="synonym">Catulus torazame</name>
    <dbReference type="NCBI Taxonomy" id="75743"/>
    <lineage>
        <taxon>Eukaryota</taxon>
        <taxon>Metazoa</taxon>
        <taxon>Chordata</taxon>
        <taxon>Craniata</taxon>
        <taxon>Vertebrata</taxon>
        <taxon>Chondrichthyes</taxon>
        <taxon>Elasmobranchii</taxon>
        <taxon>Galeomorphii</taxon>
        <taxon>Galeoidea</taxon>
        <taxon>Carcharhiniformes</taxon>
        <taxon>Scyliorhinidae</taxon>
        <taxon>Scyliorhinus</taxon>
    </lineage>
</organism>
<evidence type="ECO:0000256" key="1">
    <source>
        <dbReference type="ARBA" id="ARBA00023054"/>
    </source>
</evidence>
<feature type="compositionally biased region" description="Polar residues" evidence="2">
    <location>
        <begin position="738"/>
        <end position="754"/>
    </location>
</feature>
<dbReference type="PANTHER" id="PTHR18839:SF0">
    <property type="entry name" value="MITOTIC INTERACTOR AND SUBSTRATE OF PLK1 ISOFORM X1-RELATED"/>
    <property type="match status" value="1"/>
</dbReference>
<comment type="caution">
    <text evidence="4">The sequence shown here is derived from an EMBL/GenBank/DDBJ whole genome shotgun (WGS) entry which is preliminary data.</text>
</comment>
<evidence type="ECO:0000313" key="4">
    <source>
        <dbReference type="EMBL" id="GCB79721.1"/>
    </source>
</evidence>
<protein>
    <recommendedName>
        <fullName evidence="3">A-kinase anchor protein 2 C-terminal domain-containing protein</fullName>
    </recommendedName>
</protein>
<evidence type="ECO:0000259" key="3">
    <source>
        <dbReference type="Pfam" id="PF15304"/>
    </source>
</evidence>
<proteinExistence type="predicted"/>
<evidence type="ECO:0000256" key="2">
    <source>
        <dbReference type="SAM" id="MobiDB-lite"/>
    </source>
</evidence>